<comment type="catalytic activity">
    <reaction evidence="16">
        <text>H2O2 + AH2 = A + 2 H2O</text>
        <dbReference type="Rhea" id="RHEA:30275"/>
        <dbReference type="ChEBI" id="CHEBI:13193"/>
        <dbReference type="ChEBI" id="CHEBI:15377"/>
        <dbReference type="ChEBI" id="CHEBI:16240"/>
        <dbReference type="ChEBI" id="CHEBI:17499"/>
    </reaction>
</comment>
<dbReference type="AlphaFoldDB" id="A0A9D3S8L6"/>
<evidence type="ECO:0000256" key="15">
    <source>
        <dbReference type="ARBA" id="ARBA00048118"/>
    </source>
</evidence>
<dbReference type="InterPro" id="IPR009050">
    <property type="entry name" value="Globin-like_sf"/>
</dbReference>
<evidence type="ECO:0000256" key="9">
    <source>
        <dbReference type="ARBA" id="ARBA00023004"/>
    </source>
</evidence>
<evidence type="ECO:0000256" key="8">
    <source>
        <dbReference type="ARBA" id="ARBA00023002"/>
    </source>
</evidence>
<dbReference type="Proteomes" id="UP001044222">
    <property type="component" value="Unassembled WGS sequence"/>
</dbReference>
<keyword evidence="3 17" id="KW-0813">Transport</keyword>
<evidence type="ECO:0000256" key="16">
    <source>
        <dbReference type="ARBA" id="ARBA00049931"/>
    </source>
</evidence>
<evidence type="ECO:0000256" key="1">
    <source>
        <dbReference type="ARBA" id="ARBA00008705"/>
    </source>
</evidence>
<evidence type="ECO:0000256" key="13">
    <source>
        <dbReference type="ARBA" id="ARBA00044552"/>
    </source>
</evidence>
<comment type="caution">
    <text evidence="19">The sequence shown here is derived from an EMBL/GenBank/DDBJ whole genome shotgun (WGS) entry which is preliminary data.</text>
</comment>
<dbReference type="GO" id="GO:0016528">
    <property type="term" value="C:sarcoplasm"/>
    <property type="evidence" value="ECO:0007669"/>
    <property type="project" value="UniProtKB-SubCell"/>
</dbReference>
<evidence type="ECO:0000256" key="6">
    <source>
        <dbReference type="ARBA" id="ARBA00022621"/>
    </source>
</evidence>
<keyword evidence="4" id="KW-0963">Cytoplasm</keyword>
<keyword evidence="10" id="KW-0514">Muscle protein</keyword>
<evidence type="ECO:0000256" key="17">
    <source>
        <dbReference type="RuleBase" id="RU000356"/>
    </source>
</evidence>
<keyword evidence="7" id="KW-0479">Metal-binding</keyword>
<evidence type="ECO:0000256" key="14">
    <source>
        <dbReference type="ARBA" id="ARBA00044553"/>
    </source>
</evidence>
<dbReference type="SUPFAM" id="SSF46458">
    <property type="entry name" value="Globin-like"/>
    <property type="match status" value="1"/>
</dbReference>
<evidence type="ECO:0000256" key="12">
    <source>
        <dbReference type="ARBA" id="ARBA00044514"/>
    </source>
</evidence>
<proteinExistence type="inferred from homology"/>
<feature type="domain" description="Globin" evidence="18">
    <location>
        <begin position="63"/>
        <end position="205"/>
    </location>
</feature>
<dbReference type="GO" id="GO:0020037">
    <property type="term" value="F:heme binding"/>
    <property type="evidence" value="ECO:0007669"/>
    <property type="project" value="InterPro"/>
</dbReference>
<comment type="catalytic activity">
    <reaction evidence="15">
        <text>Fe(III)-heme b-[protein] + nitric oxide + H2O = Fe(II)-heme b-[protein] + nitrite + 2 H(+)</text>
        <dbReference type="Rhea" id="RHEA:77711"/>
        <dbReference type="Rhea" id="RHEA-COMP:18975"/>
        <dbReference type="Rhea" id="RHEA-COMP:18976"/>
        <dbReference type="ChEBI" id="CHEBI:15377"/>
        <dbReference type="ChEBI" id="CHEBI:15378"/>
        <dbReference type="ChEBI" id="CHEBI:16301"/>
        <dbReference type="ChEBI" id="CHEBI:16480"/>
        <dbReference type="ChEBI" id="CHEBI:55376"/>
        <dbReference type="ChEBI" id="CHEBI:60344"/>
    </reaction>
    <physiologicalReaction direction="right-to-left" evidence="15">
        <dbReference type="Rhea" id="RHEA:77713"/>
    </physiologicalReaction>
</comment>
<evidence type="ECO:0000256" key="2">
    <source>
        <dbReference type="ARBA" id="ARBA00019044"/>
    </source>
</evidence>
<dbReference type="GO" id="GO:0016491">
    <property type="term" value="F:oxidoreductase activity"/>
    <property type="evidence" value="ECO:0007669"/>
    <property type="project" value="UniProtKB-KW"/>
</dbReference>
<comment type="similarity">
    <text evidence="1 17">Belongs to the globin family.</text>
</comment>
<dbReference type="EMBL" id="JAFIRN010000002">
    <property type="protein sequence ID" value="KAG5853932.1"/>
    <property type="molecule type" value="Genomic_DNA"/>
</dbReference>
<protein>
    <recommendedName>
        <fullName evidence="2">Myoglobin</fullName>
    </recommendedName>
    <alternativeName>
        <fullName evidence="13">Nitrite reductase MB</fullName>
    </alternativeName>
    <alternativeName>
        <fullName evidence="14">Pseudoperoxidase MB</fullName>
    </alternativeName>
</protein>
<dbReference type="GO" id="GO:0005344">
    <property type="term" value="F:oxygen carrier activity"/>
    <property type="evidence" value="ECO:0007669"/>
    <property type="project" value="UniProtKB-KW"/>
</dbReference>
<dbReference type="Pfam" id="PF00042">
    <property type="entry name" value="Globin"/>
    <property type="match status" value="1"/>
</dbReference>
<keyword evidence="8" id="KW-0560">Oxidoreductase</keyword>
<keyword evidence="9" id="KW-0408">Iron</keyword>
<organism evidence="19 20">
    <name type="scientific">Anguilla anguilla</name>
    <name type="common">European freshwater eel</name>
    <name type="synonym">Muraena anguilla</name>
    <dbReference type="NCBI Taxonomy" id="7936"/>
    <lineage>
        <taxon>Eukaryota</taxon>
        <taxon>Metazoa</taxon>
        <taxon>Chordata</taxon>
        <taxon>Craniata</taxon>
        <taxon>Vertebrata</taxon>
        <taxon>Euteleostomi</taxon>
        <taxon>Actinopterygii</taxon>
        <taxon>Neopterygii</taxon>
        <taxon>Teleostei</taxon>
        <taxon>Anguilliformes</taxon>
        <taxon>Anguillidae</taxon>
        <taxon>Anguilla</taxon>
    </lineage>
</organism>
<dbReference type="GO" id="GO:0019825">
    <property type="term" value="F:oxygen binding"/>
    <property type="evidence" value="ECO:0007669"/>
    <property type="project" value="InterPro"/>
</dbReference>
<dbReference type="PANTHER" id="PTHR47132:SF1">
    <property type="entry name" value="MYOGLOBIN"/>
    <property type="match status" value="1"/>
</dbReference>
<evidence type="ECO:0000256" key="5">
    <source>
        <dbReference type="ARBA" id="ARBA00022617"/>
    </source>
</evidence>
<name>A0A9D3S8L6_ANGAN</name>
<dbReference type="PANTHER" id="PTHR47132">
    <property type="entry name" value="MYOGLOBIN"/>
    <property type="match status" value="1"/>
</dbReference>
<dbReference type="InterPro" id="IPR000971">
    <property type="entry name" value="Globin"/>
</dbReference>
<evidence type="ECO:0000256" key="11">
    <source>
        <dbReference type="ARBA" id="ARBA00044498"/>
    </source>
</evidence>
<evidence type="ECO:0000313" key="20">
    <source>
        <dbReference type="Proteomes" id="UP001044222"/>
    </source>
</evidence>
<evidence type="ECO:0000256" key="3">
    <source>
        <dbReference type="ARBA" id="ARBA00022448"/>
    </source>
</evidence>
<evidence type="ECO:0000256" key="4">
    <source>
        <dbReference type="ARBA" id="ARBA00022490"/>
    </source>
</evidence>
<comment type="subcellular location">
    <subcellularLocation>
        <location evidence="11">Cytoplasm</location>
        <location evidence="11">Sarcoplasm</location>
    </subcellularLocation>
</comment>
<dbReference type="Gene3D" id="6.10.140.2110">
    <property type="match status" value="1"/>
</dbReference>
<keyword evidence="6 17" id="KW-0561">Oxygen transport</keyword>
<dbReference type="PRINTS" id="PR00613">
    <property type="entry name" value="MYOGLOBIN"/>
</dbReference>
<reference evidence="19" key="1">
    <citation type="submission" date="2021-01" db="EMBL/GenBank/DDBJ databases">
        <title>A chromosome-scale assembly of European eel, Anguilla anguilla.</title>
        <authorList>
            <person name="Henkel C."/>
            <person name="Jong-Raadsen S.A."/>
            <person name="Dufour S."/>
            <person name="Weltzien F.-A."/>
            <person name="Palstra A.P."/>
            <person name="Pelster B."/>
            <person name="Spaink H.P."/>
            <person name="Van Den Thillart G.E."/>
            <person name="Jansen H."/>
            <person name="Zahm M."/>
            <person name="Klopp C."/>
            <person name="Cedric C."/>
            <person name="Louis A."/>
            <person name="Berthelot C."/>
            <person name="Parey E."/>
            <person name="Roest Crollius H."/>
            <person name="Montfort J."/>
            <person name="Robinson-Rechavi M."/>
            <person name="Bucao C."/>
            <person name="Bouchez O."/>
            <person name="Gislard M."/>
            <person name="Lluch J."/>
            <person name="Milhes M."/>
            <person name="Lampietro C."/>
            <person name="Lopez Roques C."/>
            <person name="Donnadieu C."/>
            <person name="Braasch I."/>
            <person name="Desvignes T."/>
            <person name="Postlethwait J."/>
            <person name="Bobe J."/>
            <person name="Guiguen Y."/>
            <person name="Dirks R."/>
        </authorList>
    </citation>
    <scope>NUCLEOTIDE SEQUENCE</scope>
    <source>
        <strain evidence="19">Tag_6206</strain>
        <tissue evidence="19">Liver</tissue>
    </source>
</reference>
<keyword evidence="5 17" id="KW-0349">Heme</keyword>
<gene>
    <name evidence="19" type="ORF">ANANG_G00032080</name>
</gene>
<keyword evidence="20" id="KW-1185">Reference proteome</keyword>
<evidence type="ECO:0000256" key="7">
    <source>
        <dbReference type="ARBA" id="ARBA00022723"/>
    </source>
</evidence>
<sequence length="211" mass="22854">MRAREVQKRTGAHLRSGGDGVGAPPAYLCECLGSGPYHSAAPLSETVRRSKRLSCNFTGNINRPTMTDFELVLKAWKPIEADLKGNGGVVLTRLFQEHPETQQLFPKFAAIAPGDLAGNAAISEHGCTVLTKLGDLLHAKGNHADILKPLAKTHATQHKIKLQNFQLITEVIVKLMGEKGVDAAGQEAVRKVMQAVIGDIDNFYKEFGFQG</sequence>
<evidence type="ECO:0000259" key="18">
    <source>
        <dbReference type="PROSITE" id="PS01033"/>
    </source>
</evidence>
<dbReference type="InterPro" id="IPR002335">
    <property type="entry name" value="Myoglobin"/>
</dbReference>
<evidence type="ECO:0000313" key="19">
    <source>
        <dbReference type="EMBL" id="KAG5853932.1"/>
    </source>
</evidence>
<comment type="subunit">
    <text evidence="12">Monomeric.</text>
</comment>
<evidence type="ECO:0000256" key="10">
    <source>
        <dbReference type="ARBA" id="ARBA00023179"/>
    </source>
</evidence>
<dbReference type="GO" id="GO:0070062">
    <property type="term" value="C:extracellular exosome"/>
    <property type="evidence" value="ECO:0007669"/>
    <property type="project" value="TreeGrafter"/>
</dbReference>
<accession>A0A9D3S8L6</accession>
<dbReference type="PROSITE" id="PS01033">
    <property type="entry name" value="GLOBIN"/>
    <property type="match status" value="1"/>
</dbReference>
<dbReference type="GO" id="GO:0046872">
    <property type="term" value="F:metal ion binding"/>
    <property type="evidence" value="ECO:0007669"/>
    <property type="project" value="UniProtKB-KW"/>
</dbReference>
<dbReference type="Gene3D" id="6.10.140.2100">
    <property type="match status" value="1"/>
</dbReference>